<sequence>MLLGVARWGSKLQKEYKTGLQGAERHSSTTEVQKTSPRQPGINQSASSNYQRMKIQSVLLLFSLVGVLLASSLNGDNSEKEDSATEKLENGAENAIAEDEASPWCYSTVRGVARWGSKLQKEYKTGLQGAERHSSTTEVQKTSPRQPGINQSASSNYQRMKIQSVFLLFSLVGMLLASPLNRDNSEEEDSAMEKLENDIAEDEAPPLLEEDDLKGEKAALEKLFAAVNADGVSLKTAGGVTLDRRLLKD</sequence>
<keyword evidence="3" id="KW-1185">Reference proteome</keyword>
<evidence type="ECO:0000313" key="3">
    <source>
        <dbReference type="Proteomes" id="UP001356427"/>
    </source>
</evidence>
<feature type="region of interest" description="Disordered" evidence="1">
    <location>
        <begin position="125"/>
        <end position="154"/>
    </location>
</feature>
<name>A0AAN8L641_9TELE</name>
<feature type="compositionally biased region" description="Basic and acidic residues" evidence="1">
    <location>
        <begin position="125"/>
        <end position="135"/>
    </location>
</feature>
<organism evidence="2 3">
    <name type="scientific">Coregonus suidteri</name>
    <dbReference type="NCBI Taxonomy" id="861788"/>
    <lineage>
        <taxon>Eukaryota</taxon>
        <taxon>Metazoa</taxon>
        <taxon>Chordata</taxon>
        <taxon>Craniata</taxon>
        <taxon>Vertebrata</taxon>
        <taxon>Euteleostomi</taxon>
        <taxon>Actinopterygii</taxon>
        <taxon>Neopterygii</taxon>
        <taxon>Teleostei</taxon>
        <taxon>Protacanthopterygii</taxon>
        <taxon>Salmoniformes</taxon>
        <taxon>Salmonidae</taxon>
        <taxon>Coregoninae</taxon>
        <taxon>Coregonus</taxon>
    </lineage>
</organism>
<comment type="caution">
    <text evidence="2">The sequence shown here is derived from an EMBL/GenBank/DDBJ whole genome shotgun (WGS) entry which is preliminary data.</text>
</comment>
<feature type="compositionally biased region" description="Polar residues" evidence="1">
    <location>
        <begin position="29"/>
        <end position="48"/>
    </location>
</feature>
<feature type="region of interest" description="Disordered" evidence="1">
    <location>
        <begin position="17"/>
        <end position="48"/>
    </location>
</feature>
<feature type="compositionally biased region" description="Acidic residues" evidence="1">
    <location>
        <begin position="198"/>
        <end position="208"/>
    </location>
</feature>
<accession>A0AAN8L641</accession>
<feature type="compositionally biased region" description="Basic and acidic residues" evidence="1">
    <location>
        <begin position="17"/>
        <end position="28"/>
    </location>
</feature>
<reference evidence="2 3" key="1">
    <citation type="submission" date="2021-04" db="EMBL/GenBank/DDBJ databases">
        <authorList>
            <person name="De Guttry C."/>
            <person name="Zahm M."/>
            <person name="Klopp C."/>
            <person name="Cabau C."/>
            <person name="Louis A."/>
            <person name="Berthelot C."/>
            <person name="Parey E."/>
            <person name="Roest Crollius H."/>
            <person name="Montfort J."/>
            <person name="Robinson-Rechavi M."/>
            <person name="Bucao C."/>
            <person name="Bouchez O."/>
            <person name="Gislard M."/>
            <person name="Lluch J."/>
            <person name="Milhes M."/>
            <person name="Lampietro C."/>
            <person name="Lopez Roques C."/>
            <person name="Donnadieu C."/>
            <person name="Braasch I."/>
            <person name="Desvignes T."/>
            <person name="Postlethwait J."/>
            <person name="Bobe J."/>
            <person name="Wedekind C."/>
            <person name="Guiguen Y."/>
        </authorList>
    </citation>
    <scope>NUCLEOTIDE SEQUENCE [LARGE SCALE GENOMIC DNA]</scope>
    <source>
        <strain evidence="2">Cs_M1</strain>
        <tissue evidence="2">Blood</tissue>
    </source>
</reference>
<evidence type="ECO:0000313" key="2">
    <source>
        <dbReference type="EMBL" id="KAK6300251.1"/>
    </source>
</evidence>
<feature type="compositionally biased region" description="Polar residues" evidence="1">
    <location>
        <begin position="136"/>
        <end position="154"/>
    </location>
</feature>
<dbReference type="AlphaFoldDB" id="A0AAN8L641"/>
<feature type="region of interest" description="Disordered" evidence="1">
    <location>
        <begin position="182"/>
        <end position="208"/>
    </location>
</feature>
<protein>
    <submittedName>
        <fullName evidence="2">Uncharacterized protein</fullName>
    </submittedName>
</protein>
<gene>
    <name evidence="2" type="ORF">J4Q44_G00283490</name>
</gene>
<evidence type="ECO:0000256" key="1">
    <source>
        <dbReference type="SAM" id="MobiDB-lite"/>
    </source>
</evidence>
<proteinExistence type="predicted"/>
<dbReference type="EMBL" id="JAGTTL010000027">
    <property type="protein sequence ID" value="KAK6300251.1"/>
    <property type="molecule type" value="Genomic_DNA"/>
</dbReference>
<dbReference type="Proteomes" id="UP001356427">
    <property type="component" value="Unassembled WGS sequence"/>
</dbReference>